<dbReference type="RefSeq" id="WP_197630035.1">
    <property type="nucleotide sequence ID" value="NZ_CP063073.1"/>
</dbReference>
<proteinExistence type="predicted"/>
<organism evidence="1 2">
    <name type="scientific">Pseudomonas poae</name>
    <dbReference type="NCBI Taxonomy" id="200451"/>
    <lineage>
        <taxon>Bacteria</taxon>
        <taxon>Pseudomonadati</taxon>
        <taxon>Pseudomonadota</taxon>
        <taxon>Gammaproteobacteria</taxon>
        <taxon>Pseudomonadales</taxon>
        <taxon>Pseudomonadaceae</taxon>
        <taxon>Pseudomonas</taxon>
    </lineage>
</organism>
<evidence type="ECO:0000313" key="1">
    <source>
        <dbReference type="EMBL" id="QOQ78341.1"/>
    </source>
</evidence>
<dbReference type="EMBL" id="CP063073">
    <property type="protein sequence ID" value="QOQ78341.1"/>
    <property type="molecule type" value="Genomic_DNA"/>
</dbReference>
<accession>A0A7M1KPR8</accession>
<gene>
    <name evidence="1" type="ORF">IMF22_05540</name>
</gene>
<sequence>MVEAKAGQKPIHLMQCDPNVGAGLLANTVCQSIHLLLTHRIREQARSHNFTEFGHQRAVLCFPVGAGLPAMQAHWSLRYTELMPSQASQLPHLVEISFQDQVGCQAAAHNFTEFGHQTSALCFSVGAGLPAMQAPRCIRQNQLMPSQASLLPHLIEVNFQNQVGYQAASAVLLI</sequence>
<reference evidence="1 2" key="1">
    <citation type="submission" date="2020-10" db="EMBL/GenBank/DDBJ databases">
        <title>High quality whole genome sequence of Pseudomonas poae PMA22.</title>
        <authorList>
            <person name="Hernandez J.G."/>
            <person name="Rodriguez P."/>
            <person name="Cuevas C."/>
            <person name="de la Calle F."/>
            <person name="Galan B."/>
            <person name="Garcia J.L."/>
        </authorList>
    </citation>
    <scope>NUCLEOTIDE SEQUENCE [LARGE SCALE GENOMIC DNA]</scope>
    <source>
        <strain evidence="1 2">PMA22</strain>
    </source>
</reference>
<name>A0A7M1KPR8_9PSED</name>
<dbReference type="AlphaFoldDB" id="A0A7M1KPR8"/>
<dbReference type="Proteomes" id="UP000594923">
    <property type="component" value="Chromosome"/>
</dbReference>
<evidence type="ECO:0000313" key="2">
    <source>
        <dbReference type="Proteomes" id="UP000594923"/>
    </source>
</evidence>
<protein>
    <submittedName>
        <fullName evidence="1">Uncharacterized protein</fullName>
    </submittedName>
</protein>